<protein>
    <submittedName>
        <fullName evidence="4">Uncharacterized protein</fullName>
    </submittedName>
</protein>
<feature type="domain" description="Glycosyl hydrolase family 95 N-terminal" evidence="1">
    <location>
        <begin position="36"/>
        <end position="269"/>
    </location>
</feature>
<dbReference type="PANTHER" id="PTHR31084:SF0">
    <property type="entry name" value="ALPHA-L-FUCOSIDASE 2"/>
    <property type="match status" value="1"/>
</dbReference>
<gene>
    <name evidence="4" type="ORF">GALL_95870</name>
</gene>
<reference evidence="4" key="1">
    <citation type="submission" date="2016-10" db="EMBL/GenBank/DDBJ databases">
        <title>Sequence of Gallionella enrichment culture.</title>
        <authorList>
            <person name="Poehlein A."/>
            <person name="Muehling M."/>
            <person name="Daniel R."/>
        </authorList>
    </citation>
    <scope>NUCLEOTIDE SEQUENCE</scope>
</reference>
<dbReference type="InterPro" id="IPR049053">
    <property type="entry name" value="AFCA-like_C"/>
</dbReference>
<accession>A0A1J5SVJ5</accession>
<dbReference type="InterPro" id="IPR027414">
    <property type="entry name" value="GH95_N_dom"/>
</dbReference>
<evidence type="ECO:0000259" key="2">
    <source>
        <dbReference type="Pfam" id="PF21307"/>
    </source>
</evidence>
<evidence type="ECO:0000259" key="1">
    <source>
        <dbReference type="Pfam" id="PF14498"/>
    </source>
</evidence>
<dbReference type="InterPro" id="IPR054363">
    <property type="entry name" value="GH95_cat"/>
</dbReference>
<dbReference type="AlphaFoldDB" id="A0A1J5SVJ5"/>
<dbReference type="InterPro" id="IPR013780">
    <property type="entry name" value="Glyco_hydro_b"/>
</dbReference>
<evidence type="ECO:0000313" key="4">
    <source>
        <dbReference type="EMBL" id="OIR08088.1"/>
    </source>
</evidence>
<comment type="caution">
    <text evidence="4">The sequence shown here is derived from an EMBL/GenBank/DDBJ whole genome shotgun (WGS) entry which is preliminary data.</text>
</comment>
<feature type="domain" description="Glycosyl hydrolase family 95 catalytic" evidence="3">
    <location>
        <begin position="298"/>
        <end position="690"/>
    </location>
</feature>
<feature type="domain" description="Alpha fucosidase A-like C-terminal" evidence="2">
    <location>
        <begin position="703"/>
        <end position="766"/>
    </location>
</feature>
<dbReference type="InterPro" id="IPR016518">
    <property type="entry name" value="Alpha-L-fucosidase"/>
</dbReference>
<sequence length="781" mass="85955">MRISRLLIPATLAALLVPAFASPAAAEAKPASPWTLWFTQPAAKWDDALPVGSGRLGAMVFGRTADERIQFNEDTLWTGHPHDYVRKGSAEALPEVRKLLAEGHVRQATTLARARLLSDPVRQKAYQPFGALHLHFPGIAAVSSYRRELDLETAVARTQFDANGVTYTRDVFASYPDNVIVVHLSASRPGSITFDLSLTSPQKDSSTTAGGAQPTLTLSGRVQPDGLRFQARALLMTSGGQVTSDAASLHVAGADSATILLVAATSFRNFQDISADPVARCARYLAAIPTARPESAAYASLLARHVADHEALFNRVHIDLGTSPAAALPTDERVRRLKSEGGLDADPALAALYFQYGRYLLISSSRPGSQPANLQGIWNELLNPPWECKWTLNINAEMNYWPAEVANLSECTQPLFDLISDLTISGARTAREEYRARGWVVHHNTDLWRGSAPINNIDGIWPTGGAWLCYHLWEHWLFTHDRRFLAKEAYPAMRGASLFFVDSLQRDARTGWLVTSPSFSPEQGGLTRGPTMDNQLIRSLWEDTIAASRILGTDKKFAAQLATLLPQLPPNQVGRYGQLQEWLTDIDRPNNNHRHMSPLWALYPGADITPADPRIFNAAKVLLRWRGDGSTGWSYAWRMGLWARVNDGAMAYRQLSLLLERRTLTNLFDLCGPFQIDGNFGATAGIAEMLLQSQQRTPAGAVLIDLLPALPAAWPTGSITGLRARDGFVVDLTWSHGRLDRVHLLSLLGAPCRLRIGTRSIDLTTRQSEHLTFDGNLNPIR</sequence>
<proteinExistence type="predicted"/>
<dbReference type="PANTHER" id="PTHR31084">
    <property type="entry name" value="ALPHA-L-FUCOSIDASE 2"/>
    <property type="match status" value="1"/>
</dbReference>
<dbReference type="PIRSF" id="PIRSF007663">
    <property type="entry name" value="UCP007663"/>
    <property type="match status" value="1"/>
</dbReference>
<evidence type="ECO:0000259" key="3">
    <source>
        <dbReference type="Pfam" id="PF22124"/>
    </source>
</evidence>
<organism evidence="4">
    <name type="scientific">mine drainage metagenome</name>
    <dbReference type="NCBI Taxonomy" id="410659"/>
    <lineage>
        <taxon>unclassified sequences</taxon>
        <taxon>metagenomes</taxon>
        <taxon>ecological metagenomes</taxon>
    </lineage>
</organism>
<dbReference type="EMBL" id="MLJW01000033">
    <property type="protein sequence ID" value="OIR08088.1"/>
    <property type="molecule type" value="Genomic_DNA"/>
</dbReference>
<dbReference type="SUPFAM" id="SSF48208">
    <property type="entry name" value="Six-hairpin glycosidases"/>
    <property type="match status" value="1"/>
</dbReference>
<dbReference type="Pfam" id="PF14498">
    <property type="entry name" value="Glyco_hyd_65N_2"/>
    <property type="match status" value="1"/>
</dbReference>
<dbReference type="GO" id="GO:0005975">
    <property type="term" value="P:carbohydrate metabolic process"/>
    <property type="evidence" value="ECO:0007669"/>
    <property type="project" value="InterPro"/>
</dbReference>
<dbReference type="Gene3D" id="2.60.40.1180">
    <property type="entry name" value="Golgi alpha-mannosidase II"/>
    <property type="match status" value="1"/>
</dbReference>
<dbReference type="Gene3D" id="2.70.98.50">
    <property type="entry name" value="putative glycoside hydrolase family protein from bacillus halodurans"/>
    <property type="match status" value="1"/>
</dbReference>
<dbReference type="GO" id="GO:0004560">
    <property type="term" value="F:alpha-L-fucosidase activity"/>
    <property type="evidence" value="ECO:0007669"/>
    <property type="project" value="InterPro"/>
</dbReference>
<dbReference type="InterPro" id="IPR008928">
    <property type="entry name" value="6-hairpin_glycosidase_sf"/>
</dbReference>
<name>A0A1J5SVJ5_9ZZZZ</name>
<dbReference type="Pfam" id="PF21307">
    <property type="entry name" value="Glyco_hydro_95_C"/>
    <property type="match status" value="1"/>
</dbReference>
<dbReference type="Pfam" id="PF22124">
    <property type="entry name" value="Glyco_hydro_95_cat"/>
    <property type="match status" value="1"/>
</dbReference>